<dbReference type="Proteomes" id="UP000095751">
    <property type="component" value="Unassembled WGS sequence"/>
</dbReference>
<dbReference type="KEGG" id="fcy:FRACYDRAFT_244915"/>
<dbReference type="InParanoid" id="A0A1E7F0R3"/>
<gene>
    <name evidence="2" type="ORF">FRACYDRAFT_244915</name>
</gene>
<sequence>MYQQIPVRGWSLLSSTSSSGRSTSTTPTPTRNNDNDVVVVGVSRADAMNSIATKLIMIGTAGTTTGLLGGDVQVVHADVTNKVAGTTSIRALERMKIKFPIKVLPLVEKNDFLAVYGALREPPFDSIRKNAKTLVLGGEDLIGSGKANELEKKYKKLISSLEKLDNTASKGTRSPKQFSSMQMKEEYDTLLISLDEFLKIGIETSQIPMQLLEEQ</sequence>
<proteinExistence type="predicted"/>
<reference evidence="2 3" key="1">
    <citation type="submission" date="2016-09" db="EMBL/GenBank/DDBJ databases">
        <title>Extensive genetic diversity and differential bi-allelic expression allows diatom success in the polar Southern Ocean.</title>
        <authorList>
            <consortium name="DOE Joint Genome Institute"/>
            <person name="Mock T."/>
            <person name="Otillar R.P."/>
            <person name="Strauss J."/>
            <person name="Dupont C."/>
            <person name="Frickenhaus S."/>
            <person name="Maumus F."/>
            <person name="Mcmullan M."/>
            <person name="Sanges R."/>
            <person name="Schmutz J."/>
            <person name="Toseland A."/>
            <person name="Valas R."/>
            <person name="Veluchamy A."/>
            <person name="Ward B.J."/>
            <person name="Allen A."/>
            <person name="Barry K."/>
            <person name="Falciatore A."/>
            <person name="Ferrante M."/>
            <person name="Fortunato A.E."/>
            <person name="Gloeckner G."/>
            <person name="Gruber A."/>
            <person name="Hipkin R."/>
            <person name="Janech M."/>
            <person name="Kroth P."/>
            <person name="Leese F."/>
            <person name="Lindquist E."/>
            <person name="Lyon B.R."/>
            <person name="Martin J."/>
            <person name="Mayer C."/>
            <person name="Parker M."/>
            <person name="Quesneville H."/>
            <person name="Raymond J."/>
            <person name="Uhlig C."/>
            <person name="Valentin K.U."/>
            <person name="Worden A.Z."/>
            <person name="Armbrust E.V."/>
            <person name="Bowler C."/>
            <person name="Green B."/>
            <person name="Moulton V."/>
            <person name="Van Oosterhout C."/>
            <person name="Grigoriev I."/>
        </authorList>
    </citation>
    <scope>NUCLEOTIDE SEQUENCE [LARGE SCALE GENOMIC DNA]</scope>
    <source>
        <strain evidence="2 3">CCMP1102</strain>
    </source>
</reference>
<dbReference type="OrthoDB" id="45514at2759"/>
<evidence type="ECO:0000256" key="1">
    <source>
        <dbReference type="SAM" id="MobiDB-lite"/>
    </source>
</evidence>
<organism evidence="2 3">
    <name type="scientific">Fragilariopsis cylindrus CCMP1102</name>
    <dbReference type="NCBI Taxonomy" id="635003"/>
    <lineage>
        <taxon>Eukaryota</taxon>
        <taxon>Sar</taxon>
        <taxon>Stramenopiles</taxon>
        <taxon>Ochrophyta</taxon>
        <taxon>Bacillariophyta</taxon>
        <taxon>Bacillariophyceae</taxon>
        <taxon>Bacillariophycidae</taxon>
        <taxon>Bacillariales</taxon>
        <taxon>Bacillariaceae</taxon>
        <taxon>Fragilariopsis</taxon>
    </lineage>
</organism>
<evidence type="ECO:0000313" key="3">
    <source>
        <dbReference type="Proteomes" id="UP000095751"/>
    </source>
</evidence>
<name>A0A1E7F0R3_9STRA</name>
<protein>
    <submittedName>
        <fullName evidence="2">Uncharacterized protein</fullName>
    </submittedName>
</protein>
<feature type="region of interest" description="Disordered" evidence="1">
    <location>
        <begin position="13"/>
        <end position="35"/>
    </location>
</feature>
<accession>A0A1E7F0R3</accession>
<dbReference type="EMBL" id="KV784366">
    <property type="protein sequence ID" value="OEU11792.1"/>
    <property type="molecule type" value="Genomic_DNA"/>
</dbReference>
<keyword evidence="3" id="KW-1185">Reference proteome</keyword>
<dbReference type="AlphaFoldDB" id="A0A1E7F0R3"/>
<evidence type="ECO:0000313" key="2">
    <source>
        <dbReference type="EMBL" id="OEU11792.1"/>
    </source>
</evidence>